<feature type="transmembrane region" description="Helical" evidence="6">
    <location>
        <begin position="232"/>
        <end position="254"/>
    </location>
</feature>
<dbReference type="InterPro" id="IPR001248">
    <property type="entry name" value="Pur-cyt_permease"/>
</dbReference>
<feature type="transmembrane region" description="Helical" evidence="6">
    <location>
        <begin position="405"/>
        <end position="426"/>
    </location>
</feature>
<dbReference type="PANTHER" id="PTHR30569:SF0">
    <property type="entry name" value="CYTOSINE PERMEASE"/>
    <property type="match status" value="1"/>
</dbReference>
<keyword evidence="5 6" id="KW-0472">Membrane</keyword>
<feature type="transmembrane region" description="Helical" evidence="6">
    <location>
        <begin position="306"/>
        <end position="328"/>
    </location>
</feature>
<feature type="transmembrane region" description="Helical" evidence="6">
    <location>
        <begin position="97"/>
        <end position="120"/>
    </location>
</feature>
<dbReference type="Pfam" id="PF02133">
    <property type="entry name" value="Transp_cyt_pur"/>
    <property type="match status" value="1"/>
</dbReference>
<dbReference type="EMBL" id="LIUT01000001">
    <property type="protein sequence ID" value="KOR87807.1"/>
    <property type="molecule type" value="Genomic_DNA"/>
</dbReference>
<comment type="caution">
    <text evidence="7">The sequence shown here is derived from an EMBL/GenBank/DDBJ whole genome shotgun (WGS) entry which is preliminary data.</text>
</comment>
<dbReference type="OrthoDB" id="9787279at2"/>
<dbReference type="CDD" id="cd11484">
    <property type="entry name" value="SLC-NCS1sbd_CobB-like"/>
    <property type="match status" value="1"/>
</dbReference>
<comment type="subcellular location">
    <subcellularLocation>
        <location evidence="1">Membrane</location>
        <topology evidence="1">Multi-pass membrane protein</topology>
    </subcellularLocation>
</comment>
<dbReference type="PANTHER" id="PTHR30569">
    <property type="entry name" value="CYTOSINE TRANSPORTER CODB"/>
    <property type="match status" value="1"/>
</dbReference>
<proteinExistence type="inferred from homology"/>
<feature type="transmembrane region" description="Helical" evidence="6">
    <location>
        <begin position="334"/>
        <end position="356"/>
    </location>
</feature>
<dbReference type="AlphaFoldDB" id="A0A0M1P079"/>
<keyword evidence="3 6" id="KW-0812">Transmembrane</keyword>
<gene>
    <name evidence="7" type="ORF">AM231_00715</name>
</gene>
<organism evidence="7 8">
    <name type="scientific">Paenibacillus solani</name>
    <dbReference type="NCBI Taxonomy" id="1705565"/>
    <lineage>
        <taxon>Bacteria</taxon>
        <taxon>Bacillati</taxon>
        <taxon>Bacillota</taxon>
        <taxon>Bacilli</taxon>
        <taxon>Bacillales</taxon>
        <taxon>Paenibacillaceae</taxon>
        <taxon>Paenibacillus</taxon>
    </lineage>
</organism>
<dbReference type="PATRIC" id="fig|1705565.3.peg.1971"/>
<protein>
    <submittedName>
        <fullName evidence="7">Cytosine permease</fullName>
    </submittedName>
</protein>
<feature type="transmembrane region" description="Helical" evidence="6">
    <location>
        <begin position="162"/>
        <end position="182"/>
    </location>
</feature>
<evidence type="ECO:0000313" key="8">
    <source>
        <dbReference type="Proteomes" id="UP000036932"/>
    </source>
</evidence>
<feature type="transmembrane region" description="Helical" evidence="6">
    <location>
        <begin position="132"/>
        <end position="155"/>
    </location>
</feature>
<keyword evidence="8" id="KW-1185">Reference proteome</keyword>
<feature type="transmembrane region" description="Helical" evidence="6">
    <location>
        <begin position="377"/>
        <end position="393"/>
    </location>
</feature>
<evidence type="ECO:0000256" key="4">
    <source>
        <dbReference type="ARBA" id="ARBA00022989"/>
    </source>
</evidence>
<reference evidence="8" key="1">
    <citation type="submission" date="2015-08" db="EMBL/GenBank/DDBJ databases">
        <title>Genome sequencing project for genomic taxonomy and phylogenomics of Bacillus-like bacteria.</title>
        <authorList>
            <person name="Liu B."/>
            <person name="Wang J."/>
            <person name="Zhu Y."/>
            <person name="Liu G."/>
            <person name="Chen Q."/>
            <person name="Chen Z."/>
            <person name="Lan J."/>
            <person name="Che J."/>
            <person name="Ge C."/>
            <person name="Shi H."/>
            <person name="Pan Z."/>
            <person name="Liu X."/>
        </authorList>
    </citation>
    <scope>NUCLEOTIDE SEQUENCE [LARGE SCALE GENOMIC DNA]</scope>
    <source>
        <strain evidence="8">FJAT-22460</strain>
    </source>
</reference>
<evidence type="ECO:0000256" key="1">
    <source>
        <dbReference type="ARBA" id="ARBA00004141"/>
    </source>
</evidence>
<dbReference type="GO" id="GO:0005886">
    <property type="term" value="C:plasma membrane"/>
    <property type="evidence" value="ECO:0007669"/>
    <property type="project" value="TreeGrafter"/>
</dbReference>
<comment type="similarity">
    <text evidence="2">Belongs to the purine-cytosine permease (2.A.39) family.</text>
</comment>
<evidence type="ECO:0000313" key="7">
    <source>
        <dbReference type="EMBL" id="KOR87807.1"/>
    </source>
</evidence>
<dbReference type="Gene3D" id="1.10.4160.10">
    <property type="entry name" value="Hydantoin permease"/>
    <property type="match status" value="1"/>
</dbReference>
<dbReference type="RefSeq" id="WP_054400864.1">
    <property type="nucleotide sequence ID" value="NZ_LIUT01000001.1"/>
</dbReference>
<name>A0A0M1P079_9BACL</name>
<feature type="transmembrane region" description="Helical" evidence="6">
    <location>
        <begin position="202"/>
        <end position="220"/>
    </location>
</feature>
<feature type="transmembrane region" description="Helical" evidence="6">
    <location>
        <begin position="266"/>
        <end position="285"/>
    </location>
</feature>
<accession>A0A0M1P079</accession>
<dbReference type="GO" id="GO:0015209">
    <property type="term" value="F:cytosine transmembrane transporter activity"/>
    <property type="evidence" value="ECO:0007669"/>
    <property type="project" value="InterPro"/>
</dbReference>
<dbReference type="InterPro" id="IPR030191">
    <property type="entry name" value="CodB"/>
</dbReference>
<evidence type="ECO:0000256" key="2">
    <source>
        <dbReference type="ARBA" id="ARBA00008974"/>
    </source>
</evidence>
<sequence length="429" mass="46177">MSNDTKIEDYEREPVPQHLRKSWLSMAFVWIAIGIDLSAMFLGAELGAGMSIGDSLTAVVVGSAILGIIGAVCAYVGAKTGLSTAMISRFLFGNKGALIVSVILGISSLGWFGVQVGFFASNFQTALNEIWGWYWSLSVLSIIGGLLMMSTAIWGYRAIEKLSVWSVPLLVVFIIIALVMALNGEGGSTVWAPFEGEAVPMGTAISLVIGIFILGTALSPDIARWAKTPKHAVTAAFIGFFVGNSFMTIIAIFLSRSMDSDDLTGILLTLGLGIPAIIVLTLAQWTTNTNNLYSAGLGFSVVFKRVPKSVITIIAGLIATALACFGIYDRFMTFLTYITMLVAPLGGIYTAEYLLVNKNRFSFDGLDSNRSWIPRSIVVWVIATFFGFMTTMAPDGLGWFEVTQVPALDSFLIAFIVQAIIGKWVVKKG</sequence>
<feature type="transmembrane region" description="Helical" evidence="6">
    <location>
        <begin position="22"/>
        <end position="44"/>
    </location>
</feature>
<evidence type="ECO:0000256" key="5">
    <source>
        <dbReference type="ARBA" id="ARBA00023136"/>
    </source>
</evidence>
<evidence type="ECO:0000256" key="6">
    <source>
        <dbReference type="SAM" id="Phobius"/>
    </source>
</evidence>
<evidence type="ECO:0000256" key="3">
    <source>
        <dbReference type="ARBA" id="ARBA00022692"/>
    </source>
</evidence>
<dbReference type="Proteomes" id="UP000036932">
    <property type="component" value="Unassembled WGS sequence"/>
</dbReference>
<feature type="transmembrane region" description="Helical" evidence="6">
    <location>
        <begin position="56"/>
        <end position="76"/>
    </location>
</feature>
<keyword evidence="4 6" id="KW-1133">Transmembrane helix</keyword>